<organism evidence="1">
    <name type="scientific">Murray-Darling carp cultervirus</name>
    <dbReference type="NCBI Taxonomy" id="2830720"/>
    <lineage>
        <taxon>Viruses</taxon>
        <taxon>Riboviria</taxon>
        <taxon>Orthornavirae</taxon>
        <taxon>Negarnaviricota</taxon>
        <taxon>Haploviricotina</taxon>
        <taxon>Monjiviricetes</taxon>
        <taxon>Mononegavirales</taxon>
        <taxon>Bornaviridae</taxon>
        <taxon>Cultervirus</taxon>
    </lineage>
</organism>
<proteinExistence type="predicted"/>
<accession>A0AA48P926</accession>
<dbReference type="InterPro" id="IPR038520">
    <property type="entry name" value="BDV_M_sf"/>
</dbReference>
<reference evidence="1" key="1">
    <citation type="journal article" date="2023" name="bioRxiv">
        <title>Diving Deep into Fish Bornaviruses: Uncovering Hidden Diversity and Transcriptional Strategies through Comprehensive Data Mining.</title>
        <authorList>
            <person name="Eshak M."/>
            <person name="Rubbenstroth D."/>
            <person name="Beer M."/>
            <person name="Pfaff F."/>
        </authorList>
    </citation>
    <scope>NUCLEOTIDE SEQUENCE</scope>
    <source>
        <strain evidence="1">SRS2622285</strain>
    </source>
</reference>
<name>A0AA48P926_9MONO</name>
<protein>
    <submittedName>
        <fullName evidence="1">Matrix protein</fullName>
    </submittedName>
</protein>
<dbReference type="Gene3D" id="2.70.20.40">
    <property type="entry name" value="Borna disease virus, matrix protein"/>
    <property type="match status" value="1"/>
</dbReference>
<evidence type="ECO:0000313" key="1">
    <source>
        <dbReference type="EMBL" id="DBA13200.1"/>
    </source>
</evidence>
<sequence length="134" mass="15387">MKMAGKYPTVDPEKSIVQGYHSLLLHVEFRDSKQFMKFALTSTTTTFHVPRTTAVLTIDFEPANQEDVWMYYEWEPTTYSSLKLILPKPNQFPISGRIRLSGEAGQHALRCDFNVADYRIVSVPPGPLMHRVVR</sequence>
<dbReference type="EMBL" id="BK063521">
    <property type="protein sequence ID" value="DBA13200.1"/>
    <property type="molecule type" value="Viral_cRNA"/>
</dbReference>
<gene>
    <name evidence="1" type="primary">M</name>
</gene>